<accession>A0A4D7E299</accession>
<dbReference type="InterPro" id="IPR036117">
    <property type="entry name" value="DhaL_dom_sf"/>
</dbReference>
<protein>
    <submittedName>
        <fullName evidence="4">Dihydroxyacetone kinase subunit L</fullName>
    </submittedName>
</protein>
<dbReference type="EMBL" id="CP072168">
    <property type="protein sequence ID" value="QYA09127.1"/>
    <property type="molecule type" value="Genomic_DNA"/>
</dbReference>
<dbReference type="SUPFAM" id="SSF101473">
    <property type="entry name" value="DhaL-like"/>
    <property type="match status" value="1"/>
</dbReference>
<dbReference type="NCBIfam" id="TIGR02365">
    <property type="entry name" value="dha_L_ycgS"/>
    <property type="match status" value="1"/>
</dbReference>
<name>A0A4D7E299_9HYPH</name>
<dbReference type="FunFam" id="1.25.40.340:FF:000002">
    <property type="entry name" value="Dihydroxyacetone kinase, L subunit"/>
    <property type="match status" value="1"/>
</dbReference>
<evidence type="ECO:0000256" key="1">
    <source>
        <dbReference type="ARBA" id="ARBA00022679"/>
    </source>
</evidence>
<dbReference type="AlphaFoldDB" id="A0A4D7E299"/>
<keyword evidence="2 4" id="KW-0418">Kinase</keyword>
<dbReference type="SMART" id="SM01120">
    <property type="entry name" value="Dak2"/>
    <property type="match status" value="1"/>
</dbReference>
<dbReference type="Proteomes" id="UP000826513">
    <property type="component" value="Chromosome 2"/>
</dbReference>
<proteinExistence type="predicted"/>
<dbReference type="GO" id="GO:0019563">
    <property type="term" value="P:glycerol catabolic process"/>
    <property type="evidence" value="ECO:0007669"/>
    <property type="project" value="TreeGrafter"/>
</dbReference>
<keyword evidence="1" id="KW-0808">Transferase</keyword>
<evidence type="ECO:0000313" key="6">
    <source>
        <dbReference type="Proteomes" id="UP000298545"/>
    </source>
</evidence>
<dbReference type="RefSeq" id="WP_027675893.1">
    <property type="nucleotide sequence ID" value="NZ_CP039692.1"/>
</dbReference>
<dbReference type="GO" id="GO:0004371">
    <property type="term" value="F:glycerone kinase activity"/>
    <property type="evidence" value="ECO:0007669"/>
    <property type="project" value="InterPro"/>
</dbReference>
<organism evidence="4 6">
    <name type="scientific">Agrobacterium larrymoorei</name>
    <dbReference type="NCBI Taxonomy" id="160699"/>
    <lineage>
        <taxon>Bacteria</taxon>
        <taxon>Pseudomonadati</taxon>
        <taxon>Pseudomonadota</taxon>
        <taxon>Alphaproteobacteria</taxon>
        <taxon>Hyphomicrobiales</taxon>
        <taxon>Rhizobiaceae</taxon>
        <taxon>Rhizobium/Agrobacterium group</taxon>
        <taxon>Agrobacterium</taxon>
    </lineage>
</organism>
<dbReference type="Proteomes" id="UP000298545">
    <property type="component" value="Chromosome linear"/>
</dbReference>
<feature type="domain" description="DhaL" evidence="3">
    <location>
        <begin position="7"/>
        <end position="209"/>
    </location>
</feature>
<dbReference type="PANTHER" id="PTHR28629:SF4">
    <property type="entry name" value="TRIOKINASE_FMN CYCLASE"/>
    <property type="match status" value="1"/>
</dbReference>
<dbReference type="OrthoDB" id="9800291at2"/>
<evidence type="ECO:0000256" key="2">
    <source>
        <dbReference type="ARBA" id="ARBA00022777"/>
    </source>
</evidence>
<reference evidence="4 6" key="1">
    <citation type="submission" date="2019-04" db="EMBL/GenBank/DDBJ databases">
        <title>Complete genome sequence of Agrobacterium larrymoorei CFBP5473.</title>
        <authorList>
            <person name="Haryono M."/>
            <person name="Chou L."/>
            <person name="Lin Y.-C."/>
            <person name="Lai E.-M."/>
            <person name="Kuo C.-H."/>
        </authorList>
    </citation>
    <scope>NUCLEOTIDE SEQUENCE [LARGE SCALE GENOMIC DNA]</scope>
    <source>
        <strain evidence="4 6">CFBP5473</strain>
    </source>
</reference>
<dbReference type="PANTHER" id="PTHR28629">
    <property type="entry name" value="TRIOKINASE/FMN CYCLASE"/>
    <property type="match status" value="1"/>
</dbReference>
<evidence type="ECO:0000313" key="7">
    <source>
        <dbReference type="Proteomes" id="UP000826513"/>
    </source>
</evidence>
<gene>
    <name evidence="4" type="primary">dhaL</name>
    <name evidence="4" type="ORF">CFBP5473_16450</name>
    <name evidence="5" type="ORF">J5285_17175</name>
</gene>
<evidence type="ECO:0000313" key="5">
    <source>
        <dbReference type="EMBL" id="QYA09127.1"/>
    </source>
</evidence>
<dbReference type="InterPro" id="IPR004007">
    <property type="entry name" value="DhaL_dom"/>
</dbReference>
<dbReference type="InterPro" id="IPR050861">
    <property type="entry name" value="Dihydroxyacetone_Kinase"/>
</dbReference>
<evidence type="ECO:0000313" key="4">
    <source>
        <dbReference type="EMBL" id="QCJ00443.1"/>
    </source>
</evidence>
<dbReference type="GO" id="GO:0005829">
    <property type="term" value="C:cytosol"/>
    <property type="evidence" value="ECO:0007669"/>
    <property type="project" value="TreeGrafter"/>
</dbReference>
<sequence>MSVSTARVLTHMFSEISKAIDAEKDRLTALDGAIGDADHGITMSLGFNAVTTQLSSTDLDTVTASEVFTIAATTFLNAVGASTGPLYASAFLNVAQVFKKHRTLSIACQVEMIEAIAAGIRARGKGELGDKTMLDAWIPAAEAAKQAQLQGANAADLWTRMTEAADRGAYATRSMVAARGRALRLGERALGHIDPGAASAVIILRAMMESLSWTAFASE</sequence>
<keyword evidence="7" id="KW-1185">Reference proteome</keyword>
<dbReference type="InterPro" id="IPR012737">
    <property type="entry name" value="DhaK_L_YcgS"/>
</dbReference>
<reference evidence="5 7" key="2">
    <citation type="submission" date="2021-03" db="EMBL/GenBank/DDBJ databases">
        <title>Rapid diversification of plasmids in a genus of pathogenic and nitrogen fixing bacteria.</title>
        <authorList>
            <person name="Weisberg A.J."/>
            <person name="Miller M."/>
            <person name="Ream W."/>
            <person name="Grunwald N.J."/>
            <person name="Chang J.H."/>
        </authorList>
    </citation>
    <scope>NUCLEOTIDE SEQUENCE [LARGE SCALE GENOMIC DNA]</scope>
    <source>
        <strain evidence="5 7">AF3.44</strain>
    </source>
</reference>
<dbReference type="EMBL" id="CP039692">
    <property type="protein sequence ID" value="QCJ00443.1"/>
    <property type="molecule type" value="Genomic_DNA"/>
</dbReference>
<dbReference type="PROSITE" id="PS51480">
    <property type="entry name" value="DHAL"/>
    <property type="match status" value="1"/>
</dbReference>
<dbReference type="STRING" id="1367849.GCA_000518585_03180"/>
<evidence type="ECO:0000259" key="3">
    <source>
        <dbReference type="PROSITE" id="PS51480"/>
    </source>
</evidence>
<dbReference type="KEGG" id="alf:CFBP5473_16450"/>
<dbReference type="Gene3D" id="1.25.40.340">
    <property type="match status" value="1"/>
</dbReference>
<dbReference type="Pfam" id="PF02734">
    <property type="entry name" value="Dak2"/>
    <property type="match status" value="1"/>
</dbReference>